<keyword evidence="5 7" id="KW-0472">Membrane</keyword>
<dbReference type="RefSeq" id="WP_114340509.1">
    <property type="nucleotide sequence ID" value="NZ_QFWQ01000002.1"/>
</dbReference>
<comment type="caution">
    <text evidence="10">The sequence shown here is derived from an EMBL/GenBank/DDBJ whole genome shotgun (WGS) entry which is preliminary data.</text>
</comment>
<sequence length="409" mass="43820">MQLRPIVAALGRHKVATLLIVLQVALTLAVVSNAMFIVASRIVHLSRPTSTDEAHLFVIRNGWTMGQNATQLDANIRADLDALRHVAGVRDAFSSQGFPLAGYNVNIITHLKLDPEQKTNAQLVTFFASDEHTIDTLGISLVAGRNFRPDEIAAIGPNDKMDPAGIVVTRSLADKLFPDGSALGKTVYLPDGPAAIIGIVASLQGPLKNSRAMDGFTVLVPMRFVDPAGVIYMVRTESTDMKPAITASLKALQARGGIRIIAPRGGVVTMAQVRERAYADDHSVAMLMSVVCGLLLLATAGGIVGLSSFWVSQRRRQIGIRRSLGATAGDILRYFHAENFLIVSGGVVLGALLAFLANLGLMNVYELPRMPLYLPLVGALLLWLLGQVAVWGPARYAARVPPVVAIRSE</sequence>
<dbReference type="AlphaFoldDB" id="A0A368KKU3"/>
<evidence type="ECO:0000256" key="4">
    <source>
        <dbReference type="ARBA" id="ARBA00022989"/>
    </source>
</evidence>
<evidence type="ECO:0000259" key="8">
    <source>
        <dbReference type="Pfam" id="PF02687"/>
    </source>
</evidence>
<dbReference type="GO" id="GO:0022857">
    <property type="term" value="F:transmembrane transporter activity"/>
    <property type="evidence" value="ECO:0007669"/>
    <property type="project" value="TreeGrafter"/>
</dbReference>
<evidence type="ECO:0000256" key="2">
    <source>
        <dbReference type="ARBA" id="ARBA00022475"/>
    </source>
</evidence>
<keyword evidence="11" id="KW-1185">Reference proteome</keyword>
<evidence type="ECO:0000256" key="1">
    <source>
        <dbReference type="ARBA" id="ARBA00004651"/>
    </source>
</evidence>
<dbReference type="OrthoDB" id="9770036at2"/>
<feature type="transmembrane region" description="Helical" evidence="7">
    <location>
        <begin position="284"/>
        <end position="311"/>
    </location>
</feature>
<proteinExistence type="inferred from homology"/>
<dbReference type="InterPro" id="IPR003838">
    <property type="entry name" value="ABC3_permease_C"/>
</dbReference>
<protein>
    <submittedName>
        <fullName evidence="10">Peptide ABC transporter permease</fullName>
    </submittedName>
</protein>
<feature type="domain" description="MacB-like periplasmic core" evidence="9">
    <location>
        <begin position="25"/>
        <end position="251"/>
    </location>
</feature>
<evidence type="ECO:0000256" key="7">
    <source>
        <dbReference type="SAM" id="Phobius"/>
    </source>
</evidence>
<evidence type="ECO:0000313" key="11">
    <source>
        <dbReference type="Proteomes" id="UP000252387"/>
    </source>
</evidence>
<dbReference type="Proteomes" id="UP000252387">
    <property type="component" value="Unassembled WGS sequence"/>
</dbReference>
<keyword evidence="2" id="KW-1003">Cell membrane</keyword>
<evidence type="ECO:0000256" key="6">
    <source>
        <dbReference type="ARBA" id="ARBA00038076"/>
    </source>
</evidence>
<dbReference type="PANTHER" id="PTHR30572:SF4">
    <property type="entry name" value="ABC TRANSPORTER PERMEASE YTRF"/>
    <property type="match status" value="1"/>
</dbReference>
<organism evidence="10 11">
    <name type="scientific">Rhodanobacter denitrificans</name>
    <dbReference type="NCBI Taxonomy" id="666685"/>
    <lineage>
        <taxon>Bacteria</taxon>
        <taxon>Pseudomonadati</taxon>
        <taxon>Pseudomonadota</taxon>
        <taxon>Gammaproteobacteria</taxon>
        <taxon>Lysobacterales</taxon>
        <taxon>Rhodanobacteraceae</taxon>
        <taxon>Rhodanobacter</taxon>
    </lineage>
</organism>
<evidence type="ECO:0000313" key="10">
    <source>
        <dbReference type="EMBL" id="RCS31323.1"/>
    </source>
</evidence>
<evidence type="ECO:0000256" key="5">
    <source>
        <dbReference type="ARBA" id="ARBA00023136"/>
    </source>
</evidence>
<keyword evidence="3 7" id="KW-0812">Transmembrane</keyword>
<reference evidence="10 11" key="1">
    <citation type="submission" date="2018-05" db="EMBL/GenBank/DDBJ databases">
        <title>Draft genome sequence of Rhodanobacter denitrificans Yn1 isolated from gold copper mine.</title>
        <authorList>
            <person name="Yang N."/>
            <person name="Mazhar H.S."/>
            <person name="Rensing C."/>
        </authorList>
    </citation>
    <scope>NUCLEOTIDE SEQUENCE [LARGE SCALE GENOMIC DNA]</scope>
    <source>
        <strain evidence="10 11">Yn1</strain>
    </source>
</reference>
<evidence type="ECO:0000256" key="3">
    <source>
        <dbReference type="ARBA" id="ARBA00022692"/>
    </source>
</evidence>
<feature type="transmembrane region" description="Helical" evidence="7">
    <location>
        <begin position="340"/>
        <end position="360"/>
    </location>
</feature>
<feature type="domain" description="ABC3 transporter permease C-terminal" evidence="8">
    <location>
        <begin position="291"/>
        <end position="402"/>
    </location>
</feature>
<keyword evidence="4 7" id="KW-1133">Transmembrane helix</keyword>
<dbReference type="EMBL" id="QFWQ01000002">
    <property type="protein sequence ID" value="RCS31323.1"/>
    <property type="molecule type" value="Genomic_DNA"/>
</dbReference>
<gene>
    <name evidence="10" type="ORF">DEO45_01185</name>
</gene>
<dbReference type="Pfam" id="PF02687">
    <property type="entry name" value="FtsX"/>
    <property type="match status" value="1"/>
</dbReference>
<feature type="transmembrane region" description="Helical" evidence="7">
    <location>
        <begin position="372"/>
        <end position="391"/>
    </location>
</feature>
<name>A0A368KKU3_9GAMM</name>
<dbReference type="InterPro" id="IPR025857">
    <property type="entry name" value="MacB_PCD"/>
</dbReference>
<evidence type="ECO:0000259" key="9">
    <source>
        <dbReference type="Pfam" id="PF12704"/>
    </source>
</evidence>
<dbReference type="GO" id="GO:0005886">
    <property type="term" value="C:plasma membrane"/>
    <property type="evidence" value="ECO:0007669"/>
    <property type="project" value="UniProtKB-SubCell"/>
</dbReference>
<comment type="subcellular location">
    <subcellularLocation>
        <location evidence="1">Cell membrane</location>
        <topology evidence="1">Multi-pass membrane protein</topology>
    </subcellularLocation>
</comment>
<accession>A0A368KKU3</accession>
<dbReference type="InterPro" id="IPR050250">
    <property type="entry name" value="Macrolide_Exporter_MacB"/>
</dbReference>
<comment type="similarity">
    <text evidence="6">Belongs to the ABC-4 integral membrane protein family.</text>
</comment>
<dbReference type="PANTHER" id="PTHR30572">
    <property type="entry name" value="MEMBRANE COMPONENT OF TRANSPORTER-RELATED"/>
    <property type="match status" value="1"/>
</dbReference>
<dbReference type="Pfam" id="PF12704">
    <property type="entry name" value="MacB_PCD"/>
    <property type="match status" value="1"/>
</dbReference>